<gene>
    <name evidence="1" type="ORF">D0466_08345</name>
</gene>
<proteinExistence type="predicted"/>
<keyword evidence="2" id="KW-1185">Reference proteome</keyword>
<dbReference type="AlphaFoldDB" id="A0A372LIR8"/>
<dbReference type="EMBL" id="QVTD01000003">
    <property type="protein sequence ID" value="RFU65862.1"/>
    <property type="molecule type" value="Genomic_DNA"/>
</dbReference>
<organism evidence="1 2">
    <name type="scientific">Peribacillus glennii</name>
    <dbReference type="NCBI Taxonomy" id="2303991"/>
    <lineage>
        <taxon>Bacteria</taxon>
        <taxon>Bacillati</taxon>
        <taxon>Bacillota</taxon>
        <taxon>Bacilli</taxon>
        <taxon>Bacillales</taxon>
        <taxon>Bacillaceae</taxon>
        <taxon>Peribacillus</taxon>
    </lineage>
</organism>
<evidence type="ECO:0000313" key="1">
    <source>
        <dbReference type="EMBL" id="RFU65862.1"/>
    </source>
</evidence>
<dbReference type="Proteomes" id="UP000262939">
    <property type="component" value="Unassembled WGS sequence"/>
</dbReference>
<reference evidence="1 2" key="1">
    <citation type="submission" date="2018-08" db="EMBL/GenBank/DDBJ databases">
        <title>Bacillus chawlae sp. nov., Bacillus glennii sp. nov., and Bacillus saganii sp. nov. Isolated from the Vehicle Assembly Building at Kennedy Space Center where the Viking Spacecraft were Assembled.</title>
        <authorList>
            <person name="Seuylemezian A."/>
            <person name="Vaishampayan P."/>
        </authorList>
    </citation>
    <scope>NUCLEOTIDE SEQUENCE [LARGE SCALE GENOMIC DNA]</scope>
    <source>
        <strain evidence="1 2">V44-8</strain>
    </source>
</reference>
<accession>A0A372LIR8</accession>
<name>A0A372LIR8_9BACI</name>
<comment type="caution">
    <text evidence="1">The sequence shown here is derived from an EMBL/GenBank/DDBJ whole genome shotgun (WGS) entry which is preliminary data.</text>
</comment>
<sequence length="63" mass="6782">MCGISGIGGLAFDELTNMGIFYPKQALDLPCSNTWERSGIRQNLQRLGLTEYVSGGKLSCNVG</sequence>
<protein>
    <submittedName>
        <fullName evidence="1">Uncharacterized protein</fullName>
    </submittedName>
</protein>
<evidence type="ECO:0000313" key="2">
    <source>
        <dbReference type="Proteomes" id="UP000262939"/>
    </source>
</evidence>
<dbReference type="RefSeq" id="WP_117322032.1">
    <property type="nucleotide sequence ID" value="NZ_QVTD01000003.1"/>
</dbReference>